<protein>
    <submittedName>
        <fullName evidence="2">Uncharacterized protein</fullName>
    </submittedName>
</protein>
<dbReference type="InterPro" id="IPR002672">
    <property type="entry name" value="Ribosomal_eL28"/>
</dbReference>
<dbReference type="GO" id="GO:0005840">
    <property type="term" value="C:ribosome"/>
    <property type="evidence" value="ECO:0007669"/>
    <property type="project" value="InterPro"/>
</dbReference>
<accession>A0AAD4X5Q5</accession>
<proteinExistence type="predicted"/>
<dbReference type="Proteomes" id="UP001202328">
    <property type="component" value="Unassembled WGS sequence"/>
</dbReference>
<dbReference type="GO" id="GO:0003735">
    <property type="term" value="F:structural constituent of ribosome"/>
    <property type="evidence" value="ECO:0007669"/>
    <property type="project" value="InterPro"/>
</dbReference>
<keyword evidence="3" id="KW-1185">Reference proteome</keyword>
<comment type="caution">
    <text evidence="2">The sequence shown here is derived from an EMBL/GenBank/DDBJ whole genome shotgun (WGS) entry which is preliminary data.</text>
</comment>
<dbReference type="PANTHER" id="PTHR10544">
    <property type="entry name" value="60S RIBOSOMAL PROTEIN L28"/>
    <property type="match status" value="1"/>
</dbReference>
<dbReference type="EMBL" id="JAJJMB010015994">
    <property type="protein sequence ID" value="KAI3850730.1"/>
    <property type="molecule type" value="Genomic_DNA"/>
</dbReference>
<evidence type="ECO:0000313" key="2">
    <source>
        <dbReference type="EMBL" id="KAI3850730.1"/>
    </source>
</evidence>
<evidence type="ECO:0000313" key="3">
    <source>
        <dbReference type="Proteomes" id="UP001202328"/>
    </source>
</evidence>
<gene>
    <name evidence="2" type="ORF">MKW98_030790</name>
</gene>
<organism evidence="2 3">
    <name type="scientific">Papaver atlanticum</name>
    <dbReference type="NCBI Taxonomy" id="357466"/>
    <lineage>
        <taxon>Eukaryota</taxon>
        <taxon>Viridiplantae</taxon>
        <taxon>Streptophyta</taxon>
        <taxon>Embryophyta</taxon>
        <taxon>Tracheophyta</taxon>
        <taxon>Spermatophyta</taxon>
        <taxon>Magnoliopsida</taxon>
        <taxon>Ranunculales</taxon>
        <taxon>Papaveraceae</taxon>
        <taxon>Papaveroideae</taxon>
        <taxon>Papaver</taxon>
    </lineage>
</organism>
<dbReference type="Gene3D" id="3.30.390.110">
    <property type="match status" value="2"/>
</dbReference>
<reference evidence="2" key="1">
    <citation type="submission" date="2022-04" db="EMBL/GenBank/DDBJ databases">
        <title>A functionally conserved STORR gene fusion in Papaver species that diverged 16.8 million years ago.</title>
        <authorList>
            <person name="Catania T."/>
        </authorList>
    </citation>
    <scope>NUCLEOTIDE SEQUENCE</scope>
    <source>
        <strain evidence="2">S-188037</strain>
    </source>
</reference>
<name>A0AAD4X5Q5_9MAGN</name>
<dbReference type="GO" id="GO:0006412">
    <property type="term" value="P:translation"/>
    <property type="evidence" value="ECO:0007669"/>
    <property type="project" value="InterPro"/>
</dbReference>
<dbReference type="AlphaFoldDB" id="A0AAD4X5Q5"/>
<feature type="region of interest" description="Disordered" evidence="1">
    <location>
        <begin position="82"/>
        <end position="117"/>
    </location>
</feature>
<feature type="compositionally biased region" description="Basic and acidic residues" evidence="1">
    <location>
        <begin position="106"/>
        <end position="116"/>
    </location>
</feature>
<evidence type="ECO:0000256" key="1">
    <source>
        <dbReference type="SAM" id="MobiDB-lite"/>
    </source>
</evidence>
<sequence length="183" mass="20927">MKKEFSRMAKAAANQVADYFYRRDLIVQLLQVELCAQESQGCQEFSRMAKAAANQAANNFYRRDMKSAALARLRAVHRSLKVAKPGVKNSNRQTSKKSNRSPKLSEQQHKEEEKLKTNHFLNKMTTVPGSLIWEIMKRNNGFLVKEFGNGNQMVQFSKEPNNLYNVNSKVQTLWLPITSTKGT</sequence>